<dbReference type="AlphaFoldDB" id="A0A3P6ZDG8"/>
<feature type="compositionally biased region" description="Polar residues" evidence="1">
    <location>
        <begin position="409"/>
        <end position="422"/>
    </location>
</feature>
<gene>
    <name evidence="2" type="ORF">HDID_LOCUS5932</name>
</gene>
<proteinExistence type="predicted"/>
<dbReference type="EMBL" id="UYSG01003768">
    <property type="protein sequence ID" value="VDL58250.1"/>
    <property type="molecule type" value="Genomic_DNA"/>
</dbReference>
<feature type="compositionally biased region" description="Basic and acidic residues" evidence="1">
    <location>
        <begin position="160"/>
        <end position="179"/>
    </location>
</feature>
<sequence length="634" mass="71482">MPEGEVGVELPSGKWALQEELKSSDIDVDKPLINLYSHKSNIKPPSFDEQNVVLRTDFPLQSATSPCVTSTVLPSDPLFVAVPYPDVVSSSFANTEIYGKDSFDIIEKDLKVPSYSVRLFKDRPSPVALSSSPADVHHLHINFEDTDRDVIRMDYAPAKPQRESAISEKDKRADGKIGMDEIDGTSQSPNAFMSPSAEMYSASASPREVRAYPSSSDITASELESSSQGESMPISPRDFYAHSATPEFKRITDAEVIEEEGNIKKKNMFNWFHLSWRRNKRRKSAVSTSSGVEDGRSPSTTGKRKPKHHKHKERKPTTEDEDLGIQADIALVAIPTTEVVPKVEPALPREAELILAEQKSATTEAQAEASKSRESKGLFPKKRSKKHKKVDQVTPTSSTKFETAPRMRQPSSSTPSECQLRQTWHHSEMKVSPISEVDRRTPPPPPIPRHLDDEISEWLARAYRSHYAEGSPLRKPRPWSTLDFPPRNCTFLNDDYLFPYSITPTKLPSCQWKSDKEYNVPYIDDDALPLDEPEWALGESRRTLTLTSADADFWRSAIAEEEKSDASGEGAWGLKKHSKKYRSLIPFHHKDRSSKEQDVIRRPRLLNPPTDSPSQGFRKKVESTQHQEPPQTHY</sequence>
<dbReference type="OrthoDB" id="447516at2759"/>
<feature type="region of interest" description="Disordered" evidence="1">
    <location>
        <begin position="585"/>
        <end position="634"/>
    </location>
</feature>
<feature type="compositionally biased region" description="Basic residues" evidence="1">
    <location>
        <begin position="302"/>
        <end position="314"/>
    </location>
</feature>
<accession>A0A3P6ZDG8</accession>
<feature type="region of interest" description="Disordered" evidence="1">
    <location>
        <begin position="159"/>
        <end position="238"/>
    </location>
</feature>
<feature type="region of interest" description="Disordered" evidence="1">
    <location>
        <begin position="282"/>
        <end position="322"/>
    </location>
</feature>
<evidence type="ECO:0000313" key="2">
    <source>
        <dbReference type="EMBL" id="VDL58250.1"/>
    </source>
</evidence>
<feature type="compositionally biased region" description="Polar residues" evidence="1">
    <location>
        <begin position="213"/>
        <end position="230"/>
    </location>
</feature>
<name>A0A3P6ZDG8_HYMDI</name>
<organism evidence="2 3">
    <name type="scientific">Hymenolepis diminuta</name>
    <name type="common">Rat tapeworm</name>
    <dbReference type="NCBI Taxonomy" id="6216"/>
    <lineage>
        <taxon>Eukaryota</taxon>
        <taxon>Metazoa</taxon>
        <taxon>Spiralia</taxon>
        <taxon>Lophotrochozoa</taxon>
        <taxon>Platyhelminthes</taxon>
        <taxon>Cestoda</taxon>
        <taxon>Eucestoda</taxon>
        <taxon>Cyclophyllidea</taxon>
        <taxon>Hymenolepididae</taxon>
        <taxon>Hymenolepis</taxon>
    </lineage>
</organism>
<feature type="compositionally biased region" description="Polar residues" evidence="1">
    <location>
        <begin position="285"/>
        <end position="301"/>
    </location>
</feature>
<protein>
    <submittedName>
        <fullName evidence="2">Uncharacterized protein</fullName>
    </submittedName>
</protein>
<feature type="compositionally biased region" description="Polar residues" evidence="1">
    <location>
        <begin position="184"/>
        <end position="193"/>
    </location>
</feature>
<reference evidence="2 3" key="1">
    <citation type="submission" date="2018-11" db="EMBL/GenBank/DDBJ databases">
        <authorList>
            <consortium name="Pathogen Informatics"/>
        </authorList>
    </citation>
    <scope>NUCLEOTIDE SEQUENCE [LARGE SCALE GENOMIC DNA]</scope>
</reference>
<dbReference type="Proteomes" id="UP000274504">
    <property type="component" value="Unassembled WGS sequence"/>
</dbReference>
<evidence type="ECO:0000313" key="3">
    <source>
        <dbReference type="Proteomes" id="UP000274504"/>
    </source>
</evidence>
<feature type="compositionally biased region" description="Basic residues" evidence="1">
    <location>
        <begin position="379"/>
        <end position="389"/>
    </location>
</feature>
<feature type="region of interest" description="Disordered" evidence="1">
    <location>
        <begin position="362"/>
        <end position="451"/>
    </location>
</feature>
<evidence type="ECO:0000256" key="1">
    <source>
        <dbReference type="SAM" id="MobiDB-lite"/>
    </source>
</evidence>